<dbReference type="AlphaFoldDB" id="A0A2Z7D8E7"/>
<evidence type="ECO:0000313" key="2">
    <source>
        <dbReference type="EMBL" id="KZV54849.1"/>
    </source>
</evidence>
<reference evidence="2 3" key="1">
    <citation type="journal article" date="2015" name="Proc. Natl. Acad. Sci. U.S.A.">
        <title>The resurrection genome of Boea hygrometrica: A blueprint for survival of dehydration.</title>
        <authorList>
            <person name="Xiao L."/>
            <person name="Yang G."/>
            <person name="Zhang L."/>
            <person name="Yang X."/>
            <person name="Zhao S."/>
            <person name="Ji Z."/>
            <person name="Zhou Q."/>
            <person name="Hu M."/>
            <person name="Wang Y."/>
            <person name="Chen M."/>
            <person name="Xu Y."/>
            <person name="Jin H."/>
            <person name="Xiao X."/>
            <person name="Hu G."/>
            <person name="Bao F."/>
            <person name="Hu Y."/>
            <person name="Wan P."/>
            <person name="Li L."/>
            <person name="Deng X."/>
            <person name="Kuang T."/>
            <person name="Xiang C."/>
            <person name="Zhu J.K."/>
            <person name="Oliver M.J."/>
            <person name="He Y."/>
        </authorList>
    </citation>
    <scope>NUCLEOTIDE SEQUENCE [LARGE SCALE GENOMIC DNA]</scope>
    <source>
        <strain evidence="3">cv. XS01</strain>
    </source>
</reference>
<accession>A0A2Z7D8E7</accession>
<protein>
    <submittedName>
        <fullName evidence="2">Uncharacterized protein</fullName>
    </submittedName>
</protein>
<feature type="compositionally biased region" description="Basic and acidic residues" evidence="1">
    <location>
        <begin position="251"/>
        <end position="267"/>
    </location>
</feature>
<sequence>MSLFDLQDVCIAIGSIATLDLPMVVDLIGIYGLKGPYCVIRIRRGSPTAESNPDQIPENPAEAEDVSTAAAPEVKVESTDAVETLAVHKEIRGIYCKMAEYDKWAHFRTEVRLNTVTSMTSIAKLAEIEDDFISWAETELVSELMERRMFVLNKLYDMEVNKRVDEHRANFNPAEPSANYDHMCIRFLDRELKSIIMQNRALRLQASLPLLVPESSVSGSTPDDILLITFTVGCITSKQGTTPDQDAAKQPTKEPEQRILAIEHQDHEEEQPAPED</sequence>
<dbReference type="Proteomes" id="UP000250235">
    <property type="component" value="Unassembled WGS sequence"/>
</dbReference>
<gene>
    <name evidence="2" type="ORF">F511_36754</name>
</gene>
<dbReference type="OrthoDB" id="1933455at2759"/>
<dbReference type="EMBL" id="KQ989095">
    <property type="protein sequence ID" value="KZV54849.1"/>
    <property type="molecule type" value="Genomic_DNA"/>
</dbReference>
<name>A0A2Z7D8E7_9LAMI</name>
<evidence type="ECO:0000313" key="3">
    <source>
        <dbReference type="Proteomes" id="UP000250235"/>
    </source>
</evidence>
<feature type="region of interest" description="Disordered" evidence="1">
    <location>
        <begin position="238"/>
        <end position="276"/>
    </location>
</feature>
<proteinExistence type="predicted"/>
<organism evidence="2 3">
    <name type="scientific">Dorcoceras hygrometricum</name>
    <dbReference type="NCBI Taxonomy" id="472368"/>
    <lineage>
        <taxon>Eukaryota</taxon>
        <taxon>Viridiplantae</taxon>
        <taxon>Streptophyta</taxon>
        <taxon>Embryophyta</taxon>
        <taxon>Tracheophyta</taxon>
        <taxon>Spermatophyta</taxon>
        <taxon>Magnoliopsida</taxon>
        <taxon>eudicotyledons</taxon>
        <taxon>Gunneridae</taxon>
        <taxon>Pentapetalae</taxon>
        <taxon>asterids</taxon>
        <taxon>lamiids</taxon>
        <taxon>Lamiales</taxon>
        <taxon>Gesneriaceae</taxon>
        <taxon>Didymocarpoideae</taxon>
        <taxon>Trichosporeae</taxon>
        <taxon>Loxocarpinae</taxon>
        <taxon>Dorcoceras</taxon>
    </lineage>
</organism>
<keyword evidence="3" id="KW-1185">Reference proteome</keyword>
<evidence type="ECO:0000256" key="1">
    <source>
        <dbReference type="SAM" id="MobiDB-lite"/>
    </source>
</evidence>